<dbReference type="PIRSF" id="PIRSF017434">
    <property type="entry name" value="Purine_5'-nucleotidase"/>
    <property type="match status" value="1"/>
</dbReference>
<dbReference type="SUPFAM" id="SSF56784">
    <property type="entry name" value="HAD-like"/>
    <property type="match status" value="1"/>
</dbReference>
<accession>A0ABM4DB05</accession>
<evidence type="ECO:0000256" key="4">
    <source>
        <dbReference type="ARBA" id="ARBA00022842"/>
    </source>
</evidence>
<name>A0ABM4DB05_HYDVU</name>
<keyword evidence="5" id="KW-1185">Reference proteome</keyword>
<keyword evidence="4" id="KW-0460">Magnesium</keyword>
<proteinExistence type="inferred from homology"/>
<keyword evidence="3" id="KW-0378">Hydrolase</keyword>
<dbReference type="PANTHER" id="PTHR12103">
    <property type="entry name" value="5'-NUCLEOTIDASE DOMAIN-CONTAINING"/>
    <property type="match status" value="1"/>
</dbReference>
<evidence type="ECO:0000256" key="1">
    <source>
        <dbReference type="ARBA" id="ARBA00009589"/>
    </source>
</evidence>
<dbReference type="Proteomes" id="UP001652625">
    <property type="component" value="Chromosome 13"/>
</dbReference>
<gene>
    <name evidence="6" type="primary">LOC100215254</name>
</gene>
<dbReference type="Pfam" id="PF05761">
    <property type="entry name" value="5_nucleotid"/>
    <property type="match status" value="1"/>
</dbReference>
<evidence type="ECO:0000313" key="5">
    <source>
        <dbReference type="Proteomes" id="UP001652625"/>
    </source>
</evidence>
<sequence>MSTLFMYSNKCVLIPRYMVHLTSSLCCFKRTWLHTVPIQDDYTCENLIKIYRKKSKIFKEDPLRIIKSEKHAIFVNNEVSFRHINVYGFDYDYTLASYSDDLHETTYIMAMQTLINKYGYPPSIQEYKYNPAFPIRGLHFDSGNGYMMKLDCYSHVQLGTVYKGWQQVKDQDVLQQYSGTLIHVDKISKGTKKHGTTIHQQMDLFSIPFLSLLSNVIEYFLQKNIDFDPGYVYYDVEKAIQDIHISGQLHMEIMNDLDRYLPKNHYLEAYLERLVNSSKKLFIITNSGFTFVNAGMKHLFGNYWRDLFDVVIVRARKPKFFVDTESSFRPFRTINLNTGKYHWDQVHSFEKHGVYAEGNARLFSEFTGYEGPSVMYFGDHVFSDLMDPVLRYGWRTGAIIPELEREIEICNSEEYIRNVKWLVALEDLITLAQCRDSIEFKNLASEWKLERKRLRISLKAAFNPYFGSMFRTFHNSSSFTRRMTRYADLYTSSVSNLLHYNENYHFFPRRILLPHEQDYRTIFN</sequence>
<reference evidence="6" key="1">
    <citation type="submission" date="2025-08" db="UniProtKB">
        <authorList>
            <consortium name="RefSeq"/>
        </authorList>
    </citation>
    <scope>IDENTIFICATION</scope>
</reference>
<keyword evidence="2" id="KW-0479">Metal-binding</keyword>
<dbReference type="RefSeq" id="XP_065671544.1">
    <property type="nucleotide sequence ID" value="XM_065815472.1"/>
</dbReference>
<dbReference type="InterPro" id="IPR016695">
    <property type="entry name" value="Pur_nucleotidase"/>
</dbReference>
<dbReference type="PANTHER" id="PTHR12103:SF12">
    <property type="entry name" value="FI20020P1"/>
    <property type="match status" value="1"/>
</dbReference>
<evidence type="ECO:0000256" key="3">
    <source>
        <dbReference type="ARBA" id="ARBA00022801"/>
    </source>
</evidence>
<dbReference type="InterPro" id="IPR023214">
    <property type="entry name" value="HAD_sf"/>
</dbReference>
<dbReference type="InterPro" id="IPR008380">
    <property type="entry name" value="HAD-SF_hydro_IG_5-nucl"/>
</dbReference>
<dbReference type="InterPro" id="IPR036412">
    <property type="entry name" value="HAD-like_sf"/>
</dbReference>
<protein>
    <submittedName>
        <fullName evidence="6">5'-nucleotidase domain-containing protein 3 isoform X2</fullName>
    </submittedName>
</protein>
<dbReference type="Gene3D" id="3.40.50.1000">
    <property type="entry name" value="HAD superfamily/HAD-like"/>
    <property type="match status" value="1"/>
</dbReference>
<comment type="similarity">
    <text evidence="1">Belongs to the 5'(3')-deoxyribonucleotidase family.</text>
</comment>
<dbReference type="NCBIfam" id="TIGR02244">
    <property type="entry name" value="HAD-IG-Ncltidse"/>
    <property type="match status" value="1"/>
</dbReference>
<evidence type="ECO:0000256" key="2">
    <source>
        <dbReference type="ARBA" id="ARBA00022723"/>
    </source>
</evidence>
<organism evidence="5 6">
    <name type="scientific">Hydra vulgaris</name>
    <name type="common">Hydra</name>
    <name type="synonym">Hydra attenuata</name>
    <dbReference type="NCBI Taxonomy" id="6087"/>
    <lineage>
        <taxon>Eukaryota</taxon>
        <taxon>Metazoa</taxon>
        <taxon>Cnidaria</taxon>
        <taxon>Hydrozoa</taxon>
        <taxon>Hydroidolina</taxon>
        <taxon>Anthoathecata</taxon>
        <taxon>Aplanulata</taxon>
        <taxon>Hydridae</taxon>
        <taxon>Hydra</taxon>
    </lineage>
</organism>
<dbReference type="GeneID" id="100215254"/>
<evidence type="ECO:0000313" key="6">
    <source>
        <dbReference type="RefSeq" id="XP_065671544.1"/>
    </source>
</evidence>